<name>A0A9P0QSY2_9ASCO</name>
<protein>
    <submittedName>
        <fullName evidence="4">Long-chain-fatty-acid--CoA ligase 2</fullName>
    </submittedName>
</protein>
<organism evidence="4 5">
    <name type="scientific">[Candida] railenensis</name>
    <dbReference type="NCBI Taxonomy" id="45579"/>
    <lineage>
        <taxon>Eukaryota</taxon>
        <taxon>Fungi</taxon>
        <taxon>Dikarya</taxon>
        <taxon>Ascomycota</taxon>
        <taxon>Saccharomycotina</taxon>
        <taxon>Pichiomycetes</taxon>
        <taxon>Debaryomycetaceae</taxon>
        <taxon>Kurtzmaniella</taxon>
    </lineage>
</organism>
<accession>A0A9P0QSY2</accession>
<proteinExistence type="predicted"/>
<feature type="domain" description="AMP-dependent synthetase/ligase" evidence="3">
    <location>
        <begin position="170"/>
        <end position="560"/>
    </location>
</feature>
<evidence type="ECO:0000259" key="3">
    <source>
        <dbReference type="Pfam" id="PF00501"/>
    </source>
</evidence>
<dbReference type="PANTHER" id="PTHR43272:SF33">
    <property type="entry name" value="AMP-BINDING DOMAIN-CONTAINING PROTEIN-RELATED"/>
    <property type="match status" value="1"/>
</dbReference>
<keyword evidence="1" id="KW-0547">Nucleotide-binding</keyword>
<evidence type="ECO:0000313" key="5">
    <source>
        <dbReference type="Proteomes" id="UP000837801"/>
    </source>
</evidence>
<dbReference type="InterPro" id="IPR000873">
    <property type="entry name" value="AMP-dep_synth/lig_dom"/>
</dbReference>
<dbReference type="GO" id="GO:0004467">
    <property type="term" value="F:long-chain fatty acid-CoA ligase activity"/>
    <property type="evidence" value="ECO:0007669"/>
    <property type="project" value="TreeGrafter"/>
</dbReference>
<evidence type="ECO:0000256" key="1">
    <source>
        <dbReference type="ARBA" id="ARBA00022741"/>
    </source>
</evidence>
<dbReference type="GO" id="GO:0005783">
    <property type="term" value="C:endoplasmic reticulum"/>
    <property type="evidence" value="ECO:0007669"/>
    <property type="project" value="TreeGrafter"/>
</dbReference>
<dbReference type="AlphaFoldDB" id="A0A9P0QSY2"/>
<comment type="caution">
    <text evidence="4">The sequence shown here is derived from an EMBL/GenBank/DDBJ whole genome shotgun (WGS) entry which is preliminary data.</text>
</comment>
<dbReference type="InterPro" id="IPR042099">
    <property type="entry name" value="ANL_N_sf"/>
</dbReference>
<dbReference type="GO" id="GO:0016020">
    <property type="term" value="C:membrane"/>
    <property type="evidence" value="ECO:0007669"/>
    <property type="project" value="TreeGrafter"/>
</dbReference>
<dbReference type="Pfam" id="PF00501">
    <property type="entry name" value="AMP-binding"/>
    <property type="match status" value="1"/>
</dbReference>
<dbReference type="OrthoDB" id="1700726at2759"/>
<dbReference type="EMBL" id="CAKXYY010000014">
    <property type="protein sequence ID" value="CAH2354017.1"/>
    <property type="molecule type" value="Genomic_DNA"/>
</dbReference>
<keyword evidence="2" id="KW-0067">ATP-binding</keyword>
<dbReference type="GO" id="GO:0005524">
    <property type="term" value="F:ATP binding"/>
    <property type="evidence" value="ECO:0007669"/>
    <property type="project" value="UniProtKB-KW"/>
</dbReference>
<evidence type="ECO:0000313" key="4">
    <source>
        <dbReference type="EMBL" id="CAH2354017.1"/>
    </source>
</evidence>
<keyword evidence="4" id="KW-0436">Ligase</keyword>
<reference evidence="4" key="1">
    <citation type="submission" date="2022-03" db="EMBL/GenBank/DDBJ databases">
        <authorList>
            <person name="Legras J.-L."/>
            <person name="Devillers H."/>
            <person name="Grondin C."/>
        </authorList>
    </citation>
    <scope>NUCLEOTIDE SEQUENCE</scope>
    <source>
        <strain evidence="4">CLIB 1423</strain>
    </source>
</reference>
<dbReference type="PANTHER" id="PTHR43272">
    <property type="entry name" value="LONG-CHAIN-FATTY-ACID--COA LIGASE"/>
    <property type="match status" value="1"/>
</dbReference>
<keyword evidence="5" id="KW-1185">Reference proteome</keyword>
<dbReference type="Proteomes" id="UP000837801">
    <property type="component" value="Unassembled WGS sequence"/>
</dbReference>
<dbReference type="SUPFAM" id="SSF56801">
    <property type="entry name" value="Acetyl-CoA synthetase-like"/>
    <property type="match status" value="1"/>
</dbReference>
<sequence length="754" mass="84459">MSVFSFDSEYLFAPSDKSGAQLLEQYIPVEDEILRKKLADSAPIPGTEREGYSAVYRNAAFPRVLKSGISSDLNTYGKFFNSTVRSKPDNPCFASREYDYVQKKSADHYSTLTYSEVNTRKKNFGAGLLYLLSNSNFLEPAKYNSHQKIVDHVKNYGTYDKNNMSFILTVFAPNRMEWMLTDIMCCDYSITNSSLYDTLGPDVSKYILELTESPAIVLDKHNINTILNLKRQFPKALENLILLISMDPLDLEGKNESISFEDVSNVSAARELGITLIDLDRVEKVGEIFPHKELPSTPESTYTISFTSGTTGSKPKGVVLSHVTAGAGITFLHPTLAPPKNGKAFAFLPLAHIYERQNTAYAISLGSLIGFPQLGGTPLTLIEDLKLFKPNVLTNVPRVYTKFEAAIKSATIEHPTSLFTRSLFDKILNSKKELQSKQDHDPGYHFVYDKIFLSKIRAKFGFDDMVFSVCGSAPISVSTIKFLKAALNIGFSQGYGLTESFAGMSVTISFDSDPGSCGSCGITTEMKLKELPQMGYHANDEGGPRGELLLRGPQIFSHYFKNEEETSKAFDEEGWFHTGDVAKFDSRGRIYIIDRVKNFFKLAQGEYVTPEKVENAYLSANPILTQLYAHGDSLKHFLVGICGVDIPLARKFLKENCQIKIQEGTNEDEIVALINQKENRKLALAYVNEIVSREGKLSGFEKLHNLYFEIEPLRLDRDVITPTTKLKRPIARKFFGEQIDAMYKEGSLIDKNKL</sequence>
<dbReference type="Gene3D" id="3.40.50.12780">
    <property type="entry name" value="N-terminal domain of ligase-like"/>
    <property type="match status" value="1"/>
</dbReference>
<evidence type="ECO:0000256" key="2">
    <source>
        <dbReference type="ARBA" id="ARBA00022840"/>
    </source>
</evidence>
<gene>
    <name evidence="4" type="ORF">CLIB1423_14S00166</name>
</gene>